<dbReference type="SUPFAM" id="SSF51905">
    <property type="entry name" value="FAD/NAD(P)-binding domain"/>
    <property type="match status" value="1"/>
</dbReference>
<dbReference type="SUPFAM" id="SSF52833">
    <property type="entry name" value="Thioredoxin-like"/>
    <property type="match status" value="1"/>
</dbReference>
<dbReference type="GO" id="GO:0016709">
    <property type="term" value="F:oxidoreductase activity, acting on paired donors, with incorporation or reduction of molecular oxygen, NAD(P)H as one donor, and incorporation of one atom of oxygen"/>
    <property type="evidence" value="ECO:0007669"/>
    <property type="project" value="UniProtKB-ARBA"/>
</dbReference>
<accession>A0A1I0TLK3</accession>
<comment type="cofactor">
    <cofactor evidence="1">
        <name>FAD</name>
        <dbReference type="ChEBI" id="CHEBI:57692"/>
    </cofactor>
</comment>
<dbReference type="AlphaFoldDB" id="A0A1I0TLK3"/>
<evidence type="ECO:0000259" key="5">
    <source>
        <dbReference type="Pfam" id="PF01494"/>
    </source>
</evidence>
<name>A0A1I0TLK3_9RHOB</name>
<evidence type="ECO:0000313" key="7">
    <source>
        <dbReference type="Proteomes" id="UP000182312"/>
    </source>
</evidence>
<dbReference type="Pfam" id="PF01494">
    <property type="entry name" value="FAD_binding_3"/>
    <property type="match status" value="1"/>
</dbReference>
<protein>
    <submittedName>
        <fullName evidence="6">3-(3-hydroxy-phenyl)propionate hydroxylase</fullName>
    </submittedName>
</protein>
<dbReference type="InterPro" id="IPR036249">
    <property type="entry name" value="Thioredoxin-like_sf"/>
</dbReference>
<evidence type="ECO:0000256" key="2">
    <source>
        <dbReference type="ARBA" id="ARBA00007801"/>
    </source>
</evidence>
<evidence type="ECO:0000313" key="6">
    <source>
        <dbReference type="EMBL" id="SFA52680.1"/>
    </source>
</evidence>
<dbReference type="InterPro" id="IPR002938">
    <property type="entry name" value="FAD-bd"/>
</dbReference>
<organism evidence="6 7">
    <name type="scientific">Paracoccus halophilus</name>
    <dbReference type="NCBI Taxonomy" id="376733"/>
    <lineage>
        <taxon>Bacteria</taxon>
        <taxon>Pseudomonadati</taxon>
        <taxon>Pseudomonadota</taxon>
        <taxon>Alphaproteobacteria</taxon>
        <taxon>Rhodobacterales</taxon>
        <taxon>Paracoccaceae</taxon>
        <taxon>Paracoccus</taxon>
    </lineage>
</organism>
<reference evidence="6 7" key="1">
    <citation type="submission" date="2016-10" db="EMBL/GenBank/DDBJ databases">
        <authorList>
            <person name="de Groot N.N."/>
        </authorList>
    </citation>
    <scope>NUCLEOTIDE SEQUENCE [LARGE SCALE GENOMIC DNA]</scope>
    <source>
        <strain evidence="6 7">CGMCC 1.6117</strain>
    </source>
</reference>
<evidence type="ECO:0000256" key="1">
    <source>
        <dbReference type="ARBA" id="ARBA00001974"/>
    </source>
</evidence>
<dbReference type="Gene3D" id="3.30.70.2450">
    <property type="match status" value="1"/>
</dbReference>
<dbReference type="EMBL" id="FOJO01000010">
    <property type="protein sequence ID" value="SFA52680.1"/>
    <property type="molecule type" value="Genomic_DNA"/>
</dbReference>
<keyword evidence="4" id="KW-0274">FAD</keyword>
<dbReference type="InterPro" id="IPR050641">
    <property type="entry name" value="RIFMO-like"/>
</dbReference>
<dbReference type="GO" id="GO:0071949">
    <property type="term" value="F:FAD binding"/>
    <property type="evidence" value="ECO:0007669"/>
    <property type="project" value="InterPro"/>
</dbReference>
<dbReference type="RefSeq" id="WP_052081791.1">
    <property type="nucleotide sequence ID" value="NZ_FOJO01000010.1"/>
</dbReference>
<dbReference type="PANTHER" id="PTHR43004:SF19">
    <property type="entry name" value="BINDING MONOOXYGENASE, PUTATIVE (JCVI)-RELATED"/>
    <property type="match status" value="1"/>
</dbReference>
<keyword evidence="3" id="KW-0285">Flavoprotein</keyword>
<dbReference type="PROSITE" id="PS51257">
    <property type="entry name" value="PROKAR_LIPOPROTEIN"/>
    <property type="match status" value="1"/>
</dbReference>
<dbReference type="Proteomes" id="UP000182312">
    <property type="component" value="Unassembled WGS sequence"/>
</dbReference>
<evidence type="ECO:0000256" key="3">
    <source>
        <dbReference type="ARBA" id="ARBA00022630"/>
    </source>
</evidence>
<dbReference type="PRINTS" id="PR00420">
    <property type="entry name" value="RNGMNOXGNASE"/>
</dbReference>
<feature type="domain" description="FAD-binding" evidence="5">
    <location>
        <begin position="4"/>
        <end position="335"/>
    </location>
</feature>
<dbReference type="PANTHER" id="PTHR43004">
    <property type="entry name" value="TRK SYSTEM POTASSIUM UPTAKE PROTEIN"/>
    <property type="match status" value="1"/>
</dbReference>
<dbReference type="Gene3D" id="3.50.50.60">
    <property type="entry name" value="FAD/NAD(P)-binding domain"/>
    <property type="match status" value="1"/>
</dbReference>
<evidence type="ECO:0000256" key="4">
    <source>
        <dbReference type="ARBA" id="ARBA00022827"/>
    </source>
</evidence>
<dbReference type="InterPro" id="IPR036188">
    <property type="entry name" value="FAD/NAD-bd_sf"/>
</dbReference>
<comment type="similarity">
    <text evidence="2">Belongs to the PheA/TfdB FAD monooxygenase family.</text>
</comment>
<dbReference type="OrthoDB" id="9791689at2"/>
<proteinExistence type="inferred from homology"/>
<sequence>MTKPIIIAGAGPVGLMMALACKFYGLDFVLLEEDDSFSSDTKAGTILTRTVEACRRYGRDADVLARALRLDEIGELERATNQRRTSVRLDLLADQTRFPFVLNLPQHHFEPVLAQGLTGPHADVRLNHRVTGFSQTGDGVSVTADGPDGPVRIEGSYLIACDGGQSQIRARLGVEVEGQTLDVKYMLIDVKADLDVQNPRDYPYLAYFSDPEEWMILIRQPHCWRFLYPLEPGVDSVAPAELEAKVRRFVGDVGGLELLNTIVYRVHHRVATHWREHRVFLAGDAAHLITPMWALGMNTGVLDALNLPWRLAWVQRGWAEDALLDGYEREQRPLAVHGSGEMAEAARKLMGGEVTASGIESSSEWALAMTRSLLGVRLDVDGRNDWSIVCKGPQPVQPGSRMPDLPLFDGNGRRIHLHDLCDDSFVALHFTDARRKPRLPDDLPGLKNLVVSNWDAPLESGLRPRALLDVGGKLFAALGCARDTVVLLRPDDHVAAILPLAPDAVHDTYRAILRGG</sequence>
<gene>
    <name evidence="6" type="ORF">SAMN04487972_1106</name>
</gene>
<dbReference type="Gene3D" id="3.40.30.120">
    <property type="match status" value="1"/>
</dbReference>